<dbReference type="HOGENOM" id="CLU_652159_0_0_1"/>
<evidence type="ECO:0000313" key="1">
    <source>
        <dbReference type="EMBL" id="EME44541.1"/>
    </source>
</evidence>
<evidence type="ECO:0000313" key="2">
    <source>
        <dbReference type="Proteomes" id="UP000016933"/>
    </source>
</evidence>
<accession>N1PMC3</accession>
<dbReference type="OrthoDB" id="5423564at2759"/>
<reference evidence="1 2" key="2">
    <citation type="journal article" date="2012" name="PLoS Pathog.">
        <title>Diverse lifestyles and strategies of plant pathogenesis encoded in the genomes of eighteen Dothideomycetes fungi.</title>
        <authorList>
            <person name="Ohm R.A."/>
            <person name="Feau N."/>
            <person name="Henrissat B."/>
            <person name="Schoch C.L."/>
            <person name="Horwitz B.A."/>
            <person name="Barry K.W."/>
            <person name="Condon B.J."/>
            <person name="Copeland A.C."/>
            <person name="Dhillon B."/>
            <person name="Glaser F."/>
            <person name="Hesse C.N."/>
            <person name="Kosti I."/>
            <person name="LaButti K."/>
            <person name="Lindquist E.A."/>
            <person name="Lucas S."/>
            <person name="Salamov A.A."/>
            <person name="Bradshaw R.E."/>
            <person name="Ciuffetti L."/>
            <person name="Hamelin R.C."/>
            <person name="Kema G.H.J."/>
            <person name="Lawrence C."/>
            <person name="Scott J.A."/>
            <person name="Spatafora J.W."/>
            <person name="Turgeon B.G."/>
            <person name="de Wit P.J.G.M."/>
            <person name="Zhong S."/>
            <person name="Goodwin S.B."/>
            <person name="Grigoriev I.V."/>
        </authorList>
    </citation>
    <scope>NUCLEOTIDE SEQUENCE [LARGE SCALE GENOMIC DNA]</scope>
    <source>
        <strain evidence="2">NZE10 / CBS 128990</strain>
    </source>
</reference>
<reference evidence="2" key="1">
    <citation type="journal article" date="2012" name="PLoS Genet.">
        <title>The genomes of the fungal plant pathogens Cladosporium fulvum and Dothistroma septosporum reveal adaptation to different hosts and lifestyles but also signatures of common ancestry.</title>
        <authorList>
            <person name="de Wit P.J.G.M."/>
            <person name="van der Burgt A."/>
            <person name="Oekmen B."/>
            <person name="Stergiopoulos I."/>
            <person name="Abd-Elsalam K.A."/>
            <person name="Aerts A.L."/>
            <person name="Bahkali A.H."/>
            <person name="Beenen H.G."/>
            <person name="Chettri P."/>
            <person name="Cox M.P."/>
            <person name="Datema E."/>
            <person name="de Vries R.P."/>
            <person name="Dhillon B."/>
            <person name="Ganley A.R."/>
            <person name="Griffiths S.A."/>
            <person name="Guo Y."/>
            <person name="Hamelin R.C."/>
            <person name="Henrissat B."/>
            <person name="Kabir M.S."/>
            <person name="Jashni M.K."/>
            <person name="Kema G."/>
            <person name="Klaubauf S."/>
            <person name="Lapidus A."/>
            <person name="Levasseur A."/>
            <person name="Lindquist E."/>
            <person name="Mehrabi R."/>
            <person name="Ohm R.A."/>
            <person name="Owen T.J."/>
            <person name="Salamov A."/>
            <person name="Schwelm A."/>
            <person name="Schijlen E."/>
            <person name="Sun H."/>
            <person name="van den Burg H.A."/>
            <person name="van Ham R.C.H.J."/>
            <person name="Zhang S."/>
            <person name="Goodwin S.B."/>
            <person name="Grigoriev I.V."/>
            <person name="Collemare J."/>
            <person name="Bradshaw R.E."/>
        </authorList>
    </citation>
    <scope>NUCLEOTIDE SEQUENCE [LARGE SCALE GENOMIC DNA]</scope>
    <source>
        <strain evidence="2">NZE10 / CBS 128990</strain>
    </source>
</reference>
<sequence>MAALATFRQRLQWTQGWLGDFARTQDEAPDDFQVVDDEDNSPSNRGVGFLSDHDAAFSWTEVDGQDSCVCLPTAALLETGSNDDDFNSRCTWDKRYSVWDWSPDCQSRAWPHCGCCSFPWPGCRICLTLRPTWTPHDAFYYIDDSDVEHTPRSALIAYELAGREVENTFRDLRSASKARKRQRTASHKYYGWRFIKPGQLNKPHYDTRLGEMDDLWPKSRFLSELKVVTMDKNTMYRQALLWPRPPTYHRRSREKDQSPWRVCIDRRKAQRKHPQHDFSGSCTHYYDLYFAETEYCDYNDDLAETWHDGRVHDYCYPCGYVHWSRCCIYNLVEVDQIDEIVYEVVPKSRRNKKGSWTIGFFQRKLWELPENRGSTVLQYGRLDWIRRPEEDALCSEDVEMFGQPFTGTMSMAEWQRAKAVT</sequence>
<keyword evidence="2" id="KW-1185">Reference proteome</keyword>
<name>N1PMC3_DOTSN</name>
<dbReference type="Proteomes" id="UP000016933">
    <property type="component" value="Unassembled WGS sequence"/>
</dbReference>
<gene>
    <name evidence="1" type="ORF">DOTSEDRAFT_72114</name>
</gene>
<protein>
    <submittedName>
        <fullName evidence="1">Uncharacterized protein</fullName>
    </submittedName>
</protein>
<proteinExistence type="predicted"/>
<organism evidence="1 2">
    <name type="scientific">Dothistroma septosporum (strain NZE10 / CBS 128990)</name>
    <name type="common">Red band needle blight fungus</name>
    <name type="synonym">Mycosphaerella pini</name>
    <dbReference type="NCBI Taxonomy" id="675120"/>
    <lineage>
        <taxon>Eukaryota</taxon>
        <taxon>Fungi</taxon>
        <taxon>Dikarya</taxon>
        <taxon>Ascomycota</taxon>
        <taxon>Pezizomycotina</taxon>
        <taxon>Dothideomycetes</taxon>
        <taxon>Dothideomycetidae</taxon>
        <taxon>Mycosphaerellales</taxon>
        <taxon>Mycosphaerellaceae</taxon>
        <taxon>Dothistroma</taxon>
    </lineage>
</organism>
<dbReference type="EMBL" id="KB446539">
    <property type="protein sequence ID" value="EME44541.1"/>
    <property type="molecule type" value="Genomic_DNA"/>
</dbReference>
<dbReference type="AlphaFoldDB" id="N1PMC3"/>